<dbReference type="RefSeq" id="WP_154152692.1">
    <property type="nucleotide sequence ID" value="NZ_SZWE01000001.1"/>
</dbReference>
<comment type="caution">
    <text evidence="1">The sequence shown here is derived from an EMBL/GenBank/DDBJ whole genome shotgun (WGS) entry which is preliminary data.</text>
</comment>
<protein>
    <submittedName>
        <fullName evidence="1">Uncharacterized protein</fullName>
    </submittedName>
</protein>
<dbReference type="Proteomes" id="UP000564704">
    <property type="component" value="Unassembled WGS sequence"/>
</dbReference>
<dbReference type="AlphaFoldDB" id="A0A844D2J0"/>
<evidence type="ECO:0000313" key="1">
    <source>
        <dbReference type="EMBL" id="MRU16444.1"/>
    </source>
</evidence>
<evidence type="ECO:0000313" key="2">
    <source>
        <dbReference type="Proteomes" id="UP000564704"/>
    </source>
</evidence>
<proteinExistence type="predicted"/>
<sequence>MRAVYVSDALATGCAEQVAQALHDLHHSGRLPEESARNAEDLTLRDLMEILRNSGVQLVAIRRPDS</sequence>
<dbReference type="EMBL" id="SZWE01000001">
    <property type="protein sequence ID" value="MRU16444.1"/>
    <property type="molecule type" value="Genomic_DNA"/>
</dbReference>
<name>A0A844D2J0_9RHOB</name>
<reference evidence="1 2" key="1">
    <citation type="submission" date="2019-05" db="EMBL/GenBank/DDBJ databases">
        <title>Roseovarius bejariae sp. nov., a moderately halophylic bacterium isolated from a saline soil in Rambla Salada (Murcia).</title>
        <authorList>
            <person name="Castro D.J."/>
            <person name="Gomez-Altuve A."/>
            <person name="Reina J.C."/>
            <person name="Rodriguez M."/>
            <person name="Sampedro I."/>
            <person name="Llamas I."/>
            <person name="Martinez-Checa F."/>
        </authorList>
    </citation>
    <scope>NUCLEOTIDE SEQUENCE [LARGE SCALE GENOMIC DNA]</scope>
    <source>
        <strain evidence="1 2">A21</strain>
    </source>
</reference>
<keyword evidence="2" id="KW-1185">Reference proteome</keyword>
<gene>
    <name evidence="1" type="ORF">FDP25_13455</name>
</gene>
<organism evidence="1 2">
    <name type="scientific">Roseovarius bejariae</name>
    <dbReference type="NCBI Taxonomy" id="2576383"/>
    <lineage>
        <taxon>Bacteria</taxon>
        <taxon>Pseudomonadati</taxon>
        <taxon>Pseudomonadota</taxon>
        <taxon>Alphaproteobacteria</taxon>
        <taxon>Rhodobacterales</taxon>
        <taxon>Roseobacteraceae</taxon>
        <taxon>Roseovarius</taxon>
    </lineage>
</organism>
<accession>A0A844D2J0</accession>